<accession>A0AAD4J1X8</accession>
<name>A0AAD4J1X8_PERFH</name>
<dbReference type="InterPro" id="IPR043504">
    <property type="entry name" value="Peptidase_S1_PA_chymotrypsin"/>
</dbReference>
<feature type="domain" description="K Homology" evidence="5">
    <location>
        <begin position="726"/>
        <end position="800"/>
    </location>
</feature>
<dbReference type="SMART" id="SM00322">
    <property type="entry name" value="KH"/>
    <property type="match status" value="5"/>
</dbReference>
<dbReference type="SUPFAM" id="SSF50494">
    <property type="entry name" value="Trypsin-like serine proteases"/>
    <property type="match status" value="1"/>
</dbReference>
<keyword evidence="7" id="KW-1185">Reference proteome</keyword>
<gene>
    <name evidence="6" type="ORF">C2S53_017603</name>
</gene>
<feature type="domain" description="K Homology" evidence="5">
    <location>
        <begin position="372"/>
        <end position="445"/>
    </location>
</feature>
<dbReference type="SUPFAM" id="SSF54791">
    <property type="entry name" value="Eukaryotic type KH-domain (KH-domain type I)"/>
    <property type="match status" value="5"/>
</dbReference>
<evidence type="ECO:0000313" key="6">
    <source>
        <dbReference type="EMBL" id="KAH6825631.1"/>
    </source>
</evidence>
<dbReference type="InterPro" id="IPR004087">
    <property type="entry name" value="KH_dom"/>
</dbReference>
<evidence type="ECO:0000256" key="1">
    <source>
        <dbReference type="ARBA" id="ARBA00010541"/>
    </source>
</evidence>
<dbReference type="Gene3D" id="2.40.10.10">
    <property type="entry name" value="Trypsin-like serine proteases"/>
    <property type="match status" value="2"/>
</dbReference>
<dbReference type="Gene3D" id="3.30.1370.10">
    <property type="entry name" value="K Homology domain, type 1"/>
    <property type="match status" value="5"/>
</dbReference>
<keyword evidence="2" id="KW-0677">Repeat</keyword>
<proteinExistence type="inferred from homology"/>
<dbReference type="PANTHER" id="PTHR10288">
    <property type="entry name" value="KH DOMAIN CONTAINING RNA BINDING PROTEIN"/>
    <property type="match status" value="1"/>
</dbReference>
<sequence>MAKLGFAMCLKSPIPPYESPSSRSNSDNGVTVTRRKTLMFTTTLLTTCLHLHQNPSIFTSPSAIAQELDDLDQEETRIVRIFQETSYSVVFIKDLQLEKIPKSNSGSNSGEDEDENAKVEGTGSGFIWDKFGHIVTNYHVVSKLATDMSGLQRCKVYLVDSGGKGITRQAKIVGFDPDYDLAVLKVDAVGNELNPVRIGSSRELQVGQSCFAIGNPYGYENTLTTGVISGLGREIPSPNGRAIRGAIQTDAAINAGNSGGPLINSYGHVIGVNTATFTRRVKRAYEEPPILYSDQHSTVYQFLRKTHRAPDFRWLVFPSYALHSRILDFIITVLAMGESGKRPRSYRDEADSKNHKRRTDRERERDEKGNDELIVYRVLCPDVVIGSVIGKSGKVINSIRQDSRAKVKVVDPFPGARDRVITIYCYVREKEEVEVDDEFNDNQPLCPAQDALLKVHAAIANAVAVLGESDRKRKDNDREECQLLVPSSQSANIIGKSGATIKKLRNKTRTNIKVTAKDASDPSHSCALEFDNFVLISGESEAVKKALFAISAIMYKFAAKENVPLDTSVPEAPPSIIIPSDVPIYPATGLYPSVEPINHGRSMPSILGPSHTPDIPGYADAGSTWPVYSSALPVVSGYGGASRYEELTIKVLCPSNKIGRVIGKGGSSIKSIRLESGARIEVEDPKSTHSECVITVISSESSEDMKSMAVEAILLLQGKINSDDDDTVTMRLLVPSKIIGCIIGKSGSIINEIRKRTKADIRISKGQKPKFVDGNDELVEVFGQVSNLRDALIQIVLRLRDDVLKDREGLHNSSTGVDALYAGGASLPVSSVLRSVSSGAALSYDQRDDTVSGLGLLSSSGYGYGSLPMGDNGYGSMSSHSTSLFAGLPPPAVLEMVIPAHAVGKVIGKGGTNIENIRKISGAAIDIRDSKSSRGDRVAIISGTTDQKRAAENLIQAFIMAT</sequence>
<feature type="domain" description="K Homology" evidence="5">
    <location>
        <begin position="890"/>
        <end position="960"/>
    </location>
</feature>
<comment type="similarity">
    <text evidence="1">Belongs to the peptidase S1C family.</text>
</comment>
<dbReference type="GO" id="GO:0004252">
    <property type="term" value="F:serine-type endopeptidase activity"/>
    <property type="evidence" value="ECO:0007669"/>
    <property type="project" value="InterPro"/>
</dbReference>
<dbReference type="Pfam" id="PF13365">
    <property type="entry name" value="Trypsin_2"/>
    <property type="match status" value="1"/>
</dbReference>
<feature type="domain" description="K Homology" evidence="5">
    <location>
        <begin position="477"/>
        <end position="555"/>
    </location>
</feature>
<dbReference type="EMBL" id="SDAM02000175">
    <property type="protein sequence ID" value="KAH6825631.1"/>
    <property type="molecule type" value="Genomic_DNA"/>
</dbReference>
<dbReference type="Pfam" id="PF00013">
    <property type="entry name" value="KH_1"/>
    <property type="match status" value="5"/>
</dbReference>
<comment type="caution">
    <text evidence="6">The sequence shown here is derived from an EMBL/GenBank/DDBJ whole genome shotgun (WGS) entry which is preliminary data.</text>
</comment>
<dbReference type="SMR" id="A0AAD4J1X8"/>
<evidence type="ECO:0000259" key="5">
    <source>
        <dbReference type="SMART" id="SM00322"/>
    </source>
</evidence>
<evidence type="ECO:0000256" key="3">
    <source>
        <dbReference type="PROSITE-ProRule" id="PRU00117"/>
    </source>
</evidence>
<dbReference type="AlphaFoldDB" id="A0AAD4J1X8"/>
<reference evidence="6 7" key="1">
    <citation type="journal article" date="2021" name="Nat. Commun.">
        <title>Incipient diploidization of the medicinal plant Perilla within 10,000 years.</title>
        <authorList>
            <person name="Zhang Y."/>
            <person name="Shen Q."/>
            <person name="Leng L."/>
            <person name="Zhang D."/>
            <person name="Chen S."/>
            <person name="Shi Y."/>
            <person name="Ning Z."/>
            <person name="Chen S."/>
        </authorList>
    </citation>
    <scope>NUCLEOTIDE SEQUENCE [LARGE SCALE GENOMIC DNA]</scope>
    <source>
        <strain evidence="7">cv. PC099</strain>
    </source>
</reference>
<dbReference type="InterPro" id="IPR004088">
    <property type="entry name" value="KH_dom_type_1"/>
</dbReference>
<dbReference type="CDD" id="cd22462">
    <property type="entry name" value="KH-I_HEN4_like_rpt5"/>
    <property type="match status" value="1"/>
</dbReference>
<dbReference type="CDD" id="cd22459">
    <property type="entry name" value="KH-I_PEPPER_rpt1_like"/>
    <property type="match status" value="2"/>
</dbReference>
<keyword evidence="3" id="KW-0694">RNA-binding</keyword>
<evidence type="ECO:0000256" key="4">
    <source>
        <dbReference type="SAM" id="MobiDB-lite"/>
    </source>
</evidence>
<evidence type="ECO:0000256" key="2">
    <source>
        <dbReference type="ARBA" id="ARBA00022737"/>
    </source>
</evidence>
<evidence type="ECO:0000313" key="7">
    <source>
        <dbReference type="Proteomes" id="UP001190926"/>
    </source>
</evidence>
<dbReference type="InterPro" id="IPR036612">
    <property type="entry name" value="KH_dom_type_1_sf"/>
</dbReference>
<protein>
    <submittedName>
        <fullName evidence="6">RNA-binding KH domain-containing protein</fullName>
    </submittedName>
</protein>
<dbReference type="GO" id="GO:0006508">
    <property type="term" value="P:proteolysis"/>
    <property type="evidence" value="ECO:0007669"/>
    <property type="project" value="InterPro"/>
</dbReference>
<dbReference type="InterPro" id="IPR009003">
    <property type="entry name" value="Peptidase_S1_PA"/>
</dbReference>
<feature type="domain" description="K Homology" evidence="5">
    <location>
        <begin position="645"/>
        <end position="718"/>
    </location>
</feature>
<dbReference type="PRINTS" id="PR00834">
    <property type="entry name" value="PROTEASES2C"/>
</dbReference>
<dbReference type="InterPro" id="IPR001940">
    <property type="entry name" value="Peptidase_S1C"/>
</dbReference>
<organism evidence="6 7">
    <name type="scientific">Perilla frutescens var. hirtella</name>
    <name type="common">Perilla citriodora</name>
    <name type="synonym">Perilla setoyensis</name>
    <dbReference type="NCBI Taxonomy" id="608512"/>
    <lineage>
        <taxon>Eukaryota</taxon>
        <taxon>Viridiplantae</taxon>
        <taxon>Streptophyta</taxon>
        <taxon>Embryophyta</taxon>
        <taxon>Tracheophyta</taxon>
        <taxon>Spermatophyta</taxon>
        <taxon>Magnoliopsida</taxon>
        <taxon>eudicotyledons</taxon>
        <taxon>Gunneridae</taxon>
        <taxon>Pentapetalae</taxon>
        <taxon>asterids</taxon>
        <taxon>lamiids</taxon>
        <taxon>Lamiales</taxon>
        <taxon>Lamiaceae</taxon>
        <taxon>Nepetoideae</taxon>
        <taxon>Elsholtzieae</taxon>
        <taxon>Perilla</taxon>
    </lineage>
</organism>
<dbReference type="Proteomes" id="UP001190926">
    <property type="component" value="Unassembled WGS sequence"/>
</dbReference>
<dbReference type="PROSITE" id="PS50084">
    <property type="entry name" value="KH_TYPE_1"/>
    <property type="match status" value="5"/>
</dbReference>
<dbReference type="GO" id="GO:0003723">
    <property type="term" value="F:RNA binding"/>
    <property type="evidence" value="ECO:0007669"/>
    <property type="project" value="UniProtKB-UniRule"/>
</dbReference>
<feature type="region of interest" description="Disordered" evidence="4">
    <location>
        <begin position="341"/>
        <end position="367"/>
    </location>
</feature>